<sequence>MEEWGFGTVATRERLEVLVMFWLRCARSGGGEERRVVNERVNWMLDLPVVVNPLSVVLGSGLVSGILSTGSAEAISRSRKTRGVDRACGEHEEGNGENHQESVIGGGADAPEGNVGGVGSAPPTAFGGAEFMQGMFIAIKQVVRNTVQAMQVPGRATDTRATTAMKAFLQLCPSTFRGELDPLVAEDWLEQVMRALDMILVTKEDFQVLFFSYQLQIRGSMMVVQYEAKFTSLSRFSKAFVSTKEKKAKQFMRGLRASIRNKIAGNLIKVNSIMVSSTTAIEETLNEIKKILNPKSQLDGTSTQSEGHYSKKPKTSTS</sequence>
<proteinExistence type="predicted"/>
<organism evidence="3 4">
    <name type="scientific">Actinidia rufa</name>
    <dbReference type="NCBI Taxonomy" id="165716"/>
    <lineage>
        <taxon>Eukaryota</taxon>
        <taxon>Viridiplantae</taxon>
        <taxon>Streptophyta</taxon>
        <taxon>Embryophyta</taxon>
        <taxon>Tracheophyta</taxon>
        <taxon>Spermatophyta</taxon>
        <taxon>Magnoliopsida</taxon>
        <taxon>eudicotyledons</taxon>
        <taxon>Gunneridae</taxon>
        <taxon>Pentapetalae</taxon>
        <taxon>asterids</taxon>
        <taxon>Ericales</taxon>
        <taxon>Actinidiaceae</taxon>
        <taxon>Actinidia</taxon>
    </lineage>
</organism>
<dbReference type="OrthoDB" id="2272416at2759"/>
<keyword evidence="4" id="KW-1185">Reference proteome</keyword>
<evidence type="ECO:0008006" key="5">
    <source>
        <dbReference type="Google" id="ProtNLM"/>
    </source>
</evidence>
<gene>
    <name evidence="2" type="ORF">Acr_00g0104480</name>
    <name evidence="3" type="ORF">Acr_28g0004800</name>
</gene>
<feature type="compositionally biased region" description="Polar residues" evidence="1">
    <location>
        <begin position="296"/>
        <end position="307"/>
    </location>
</feature>
<protein>
    <recommendedName>
        <fullName evidence="5">Retrotransposon gag domain-containing protein</fullName>
    </recommendedName>
</protein>
<comment type="caution">
    <text evidence="3">The sequence shown here is derived from an EMBL/GenBank/DDBJ whole genome shotgun (WGS) entry which is preliminary data.</text>
</comment>
<dbReference type="Proteomes" id="UP000585474">
    <property type="component" value="Unassembled WGS sequence"/>
</dbReference>
<reference evidence="3 4" key="1">
    <citation type="submission" date="2019-07" db="EMBL/GenBank/DDBJ databases">
        <title>De Novo Assembly of kiwifruit Actinidia rufa.</title>
        <authorList>
            <person name="Sugita-Konishi S."/>
            <person name="Sato K."/>
            <person name="Mori E."/>
            <person name="Abe Y."/>
            <person name="Kisaki G."/>
            <person name="Hamano K."/>
            <person name="Suezawa K."/>
            <person name="Otani M."/>
            <person name="Fukuda T."/>
            <person name="Manabe T."/>
            <person name="Gomi K."/>
            <person name="Tabuchi M."/>
            <person name="Akimitsu K."/>
            <person name="Kataoka I."/>
        </authorList>
    </citation>
    <scope>NUCLEOTIDE SEQUENCE [LARGE SCALE GENOMIC DNA]</scope>
    <source>
        <strain evidence="4">cv. Fuchu</strain>
        <strain evidence="3">Fuchu</strain>
    </source>
</reference>
<evidence type="ECO:0000313" key="3">
    <source>
        <dbReference type="EMBL" id="GFZ19775.1"/>
    </source>
</evidence>
<evidence type="ECO:0000313" key="2">
    <source>
        <dbReference type="EMBL" id="GFS46851.1"/>
    </source>
</evidence>
<evidence type="ECO:0000313" key="4">
    <source>
        <dbReference type="Proteomes" id="UP000585474"/>
    </source>
</evidence>
<name>A0A7J0H9Y0_9ERIC</name>
<accession>A0A7J0H9Y0</accession>
<dbReference type="EMBL" id="BJWL01000028">
    <property type="protein sequence ID" value="GFZ19775.1"/>
    <property type="molecule type" value="Genomic_DNA"/>
</dbReference>
<evidence type="ECO:0000256" key="1">
    <source>
        <dbReference type="SAM" id="MobiDB-lite"/>
    </source>
</evidence>
<dbReference type="AlphaFoldDB" id="A0A7J0H9Y0"/>
<dbReference type="EMBL" id="BJWL01000480">
    <property type="protein sequence ID" value="GFS46851.1"/>
    <property type="molecule type" value="Genomic_DNA"/>
</dbReference>
<feature type="region of interest" description="Disordered" evidence="1">
    <location>
        <begin position="296"/>
        <end position="318"/>
    </location>
</feature>